<sequence length="213" mass="22589">MTTMTISRLPTVPAVALKAEPLFKSAHAALVFALNYSMQQYDRPLMNRKAAGPATGPGKGLSGVDGAGQAGMVRVELAKLTPIQQAALVASVAPQQLPCECKVSCCSGLKLNQEWANAIRDLTTAAAAGALSGCLSNGRLRSMLIQRLFGAKVTLSQLAEDHKVDERTVSAHHAKLKRWMFGGAGEVGLHQQASQAFTHRLRACGWLDVAEGE</sequence>
<evidence type="ECO:0000313" key="1">
    <source>
        <dbReference type="EMBL" id="XBP01159.1"/>
    </source>
</evidence>
<protein>
    <submittedName>
        <fullName evidence="1">Uncharacterized protein</fullName>
    </submittedName>
</protein>
<gene>
    <name evidence="1" type="ORF">ABFG95_11985</name>
</gene>
<proteinExistence type="predicted"/>
<dbReference type="EMBL" id="CP157584">
    <property type="protein sequence ID" value="XBP01159.1"/>
    <property type="molecule type" value="Genomic_DNA"/>
</dbReference>
<accession>A0AAU7LGY4</accession>
<organism evidence="1">
    <name type="scientific">Achromobacter sp. HNDS-1</name>
    <dbReference type="NCBI Taxonomy" id="3151598"/>
    <lineage>
        <taxon>Bacteria</taxon>
        <taxon>Pseudomonadati</taxon>
        <taxon>Pseudomonadota</taxon>
        <taxon>Betaproteobacteria</taxon>
        <taxon>Burkholderiales</taxon>
        <taxon>Alcaligenaceae</taxon>
        <taxon>Achromobacter</taxon>
    </lineage>
</organism>
<name>A0AAU7LGY4_9BURK</name>
<dbReference type="KEGG" id="achh:ABFG95_11985"/>
<dbReference type="AlphaFoldDB" id="A0AAU7LGY4"/>
<dbReference type="RefSeq" id="WP_348995933.1">
    <property type="nucleotide sequence ID" value="NZ_CP157584.1"/>
</dbReference>
<reference evidence="1" key="1">
    <citation type="submission" date="2024-05" db="EMBL/GenBank/DDBJ databases">
        <title>Transcriptome analysis of the degradation process of organic nitrogen by two heterotrophic nitrifying and aerobic denitrifying bacteria, Achromobacter sp. HNDS-1 and Enterobacter sp. HNDS-6.</title>
        <authorList>
            <person name="Huang Y."/>
        </authorList>
    </citation>
    <scope>NUCLEOTIDE SEQUENCE</scope>
    <source>
        <strain evidence="1">HNDS-1</strain>
    </source>
</reference>